<organism evidence="1">
    <name type="scientific">Solanum chilense</name>
    <name type="common">Tomato</name>
    <name type="synonym">Lycopersicon chilense</name>
    <dbReference type="NCBI Taxonomy" id="4083"/>
    <lineage>
        <taxon>Eukaryota</taxon>
        <taxon>Viridiplantae</taxon>
        <taxon>Streptophyta</taxon>
        <taxon>Embryophyta</taxon>
        <taxon>Tracheophyta</taxon>
        <taxon>Spermatophyta</taxon>
        <taxon>Magnoliopsida</taxon>
        <taxon>eudicotyledons</taxon>
        <taxon>Gunneridae</taxon>
        <taxon>Pentapetalae</taxon>
        <taxon>asterids</taxon>
        <taxon>lamiids</taxon>
        <taxon>Solanales</taxon>
        <taxon>Solanaceae</taxon>
        <taxon>Solanoideae</taxon>
        <taxon>Solaneae</taxon>
        <taxon>Solanum</taxon>
        <taxon>Solanum subgen. Lycopersicon</taxon>
    </lineage>
</organism>
<gene>
    <name evidence="1" type="ORF">EJD97_024426</name>
</gene>
<reference evidence="1" key="1">
    <citation type="submission" date="2019-05" db="EMBL/GenBank/DDBJ databases">
        <title>The de novo reference genome and transcriptome assemblies of the wild tomato species Solanum chilense.</title>
        <authorList>
            <person name="Stam R."/>
            <person name="Nosenko T."/>
            <person name="Hoerger A.C."/>
            <person name="Stephan W."/>
            <person name="Seidel M.A."/>
            <person name="Kuhn J.M.M."/>
            <person name="Haberer G."/>
            <person name="Tellier A."/>
        </authorList>
    </citation>
    <scope>NUCLEOTIDE SEQUENCE</scope>
    <source>
        <tissue evidence="1">Mature leaves</tissue>
    </source>
</reference>
<dbReference type="EMBL" id="RXGB01008488">
    <property type="protein sequence ID" value="TMW84764.1"/>
    <property type="molecule type" value="Genomic_DNA"/>
</dbReference>
<evidence type="ECO:0000313" key="1">
    <source>
        <dbReference type="EMBL" id="TMW84764.1"/>
    </source>
</evidence>
<comment type="caution">
    <text evidence="1">The sequence shown here is derived from an EMBL/GenBank/DDBJ whole genome shotgun (WGS) entry which is preliminary data.</text>
</comment>
<accession>A0A6N2AT93</accession>
<sequence>TVRRWQRSAAAEGKWGSLTKCGVTKRVTDRRSHDGPFCRFVMKIREVAQCPYSKNSSILERRPSTDRCARNDPVYLPLRLMKRAAEEIAQVWDDEIHDGPS</sequence>
<protein>
    <submittedName>
        <fullName evidence="1">Uncharacterized protein</fullName>
    </submittedName>
</protein>
<name>A0A6N2AT93_SOLCI</name>
<dbReference type="AlphaFoldDB" id="A0A6N2AT93"/>
<feature type="non-terminal residue" evidence="1">
    <location>
        <position position="1"/>
    </location>
</feature>
<proteinExistence type="predicted"/>